<protein>
    <submittedName>
        <fullName evidence="1">Uncharacterized protein</fullName>
    </submittedName>
</protein>
<name>I3W0E4_PSESX</name>
<keyword evidence="1" id="KW-0614">Plasmid</keyword>
<dbReference type="AlphaFoldDB" id="I3W0E4"/>
<reference evidence="1" key="1">
    <citation type="submission" date="2012-01" db="EMBL/GenBank/DDBJ databases">
        <authorList>
            <person name="Summers A.O."/>
            <person name="Wireman J."/>
        </authorList>
    </citation>
    <scope>NUCLEOTIDE SEQUENCE</scope>
    <source>
        <strain evidence="1">B76</strain>
        <plasmid evidence="1">pB76-81</plasmid>
    </source>
</reference>
<organism evidence="1">
    <name type="scientific">Pseudomonas syringae</name>
    <dbReference type="NCBI Taxonomy" id="317"/>
    <lineage>
        <taxon>Bacteria</taxon>
        <taxon>Pseudomonadati</taxon>
        <taxon>Pseudomonadota</taxon>
        <taxon>Gammaproteobacteria</taxon>
        <taxon>Pseudomonadales</taxon>
        <taxon>Pseudomonadaceae</taxon>
        <taxon>Pseudomonas</taxon>
    </lineage>
</organism>
<evidence type="ECO:0000313" key="1">
    <source>
        <dbReference type="EMBL" id="AFK89071.1"/>
    </source>
</evidence>
<accession>I3W0E4</accession>
<geneLocation type="plasmid" evidence="1">
    <name>pB76-81</name>
</geneLocation>
<dbReference type="EMBL" id="JQ418525">
    <property type="protein sequence ID" value="AFK89071.1"/>
    <property type="molecule type" value="Genomic_DNA"/>
</dbReference>
<sequence>MQADISHYVMPDCLSGSRTGLWEYCPKCAGAIALECLNELFVVSEVPEVEAGISLVLDVDHCVEMGGVQLCKTHTCLLS</sequence>
<proteinExistence type="predicted"/>